<accession>A0ACB7Z5D0</accession>
<name>A0ACB7Z5D0_9ERIC</name>
<evidence type="ECO:0000313" key="1">
    <source>
        <dbReference type="EMBL" id="KAH7860856.1"/>
    </source>
</evidence>
<comment type="caution">
    <text evidence="1">The sequence shown here is derived from an EMBL/GenBank/DDBJ whole genome shotgun (WGS) entry which is preliminary data.</text>
</comment>
<gene>
    <name evidence="1" type="ORF">Vadar_018809</name>
</gene>
<dbReference type="EMBL" id="CM037154">
    <property type="protein sequence ID" value="KAH7860856.1"/>
    <property type="molecule type" value="Genomic_DNA"/>
</dbReference>
<keyword evidence="2" id="KW-1185">Reference proteome</keyword>
<proteinExistence type="predicted"/>
<protein>
    <submittedName>
        <fullName evidence="1">Uncharacterized protein</fullName>
    </submittedName>
</protein>
<reference evidence="1 2" key="1">
    <citation type="journal article" date="2021" name="Hortic Res">
        <title>High-quality reference genome and annotation aids understanding of berry development for evergreen blueberry (Vaccinium darrowii).</title>
        <authorList>
            <person name="Yu J."/>
            <person name="Hulse-Kemp A.M."/>
            <person name="Babiker E."/>
            <person name="Staton M."/>
        </authorList>
    </citation>
    <scope>NUCLEOTIDE SEQUENCE [LARGE SCALE GENOMIC DNA]</scope>
    <source>
        <strain evidence="2">cv. NJ 8807/NJ 8810</strain>
        <tissue evidence="1">Young leaf</tissue>
    </source>
</reference>
<organism evidence="1 2">
    <name type="scientific">Vaccinium darrowii</name>
    <dbReference type="NCBI Taxonomy" id="229202"/>
    <lineage>
        <taxon>Eukaryota</taxon>
        <taxon>Viridiplantae</taxon>
        <taxon>Streptophyta</taxon>
        <taxon>Embryophyta</taxon>
        <taxon>Tracheophyta</taxon>
        <taxon>Spermatophyta</taxon>
        <taxon>Magnoliopsida</taxon>
        <taxon>eudicotyledons</taxon>
        <taxon>Gunneridae</taxon>
        <taxon>Pentapetalae</taxon>
        <taxon>asterids</taxon>
        <taxon>Ericales</taxon>
        <taxon>Ericaceae</taxon>
        <taxon>Vaccinioideae</taxon>
        <taxon>Vaccinieae</taxon>
        <taxon>Vaccinium</taxon>
    </lineage>
</organism>
<sequence>MHPPVHTITLDAGSEGSSDYPSLILVGKIWSTKTPNWQGVQNIINKAWKTRAKFTISRWNNGYYAFSFELEEDVTKILAQAPWSISGNLLVLTRWDQDKSVEELDFTSSPFWIQVHGLPLSCMSRKNGGAIARIMGFSIEPETNTSFEANKTITSYLRLRVRIDITKPLNKGFFLKRSDLWVRIQYERLSDFCYACGRIGHTLNKCKEVEAVDVAKLEFGSYLRAETPLLEPHFPPRDSVESSSSSEKVAMESGSYLGAESPLLKPHFPPRDSEESSSLLEKMATEFGSSLRVETPLLEPHFPLARVHRRKKWIWSS</sequence>
<dbReference type="Proteomes" id="UP000828048">
    <property type="component" value="Chromosome 4"/>
</dbReference>
<evidence type="ECO:0000313" key="2">
    <source>
        <dbReference type="Proteomes" id="UP000828048"/>
    </source>
</evidence>